<dbReference type="EMBL" id="KN823189">
    <property type="protein sequence ID" value="KIO20074.1"/>
    <property type="molecule type" value="Genomic_DNA"/>
</dbReference>
<keyword evidence="3" id="KW-0067">ATP-binding</keyword>
<dbReference type="GO" id="GO:0006281">
    <property type="term" value="P:DNA repair"/>
    <property type="evidence" value="ECO:0007669"/>
    <property type="project" value="TreeGrafter"/>
</dbReference>
<protein>
    <recommendedName>
        <fullName evidence="4">Helicase C-terminal domain-containing protein</fullName>
    </recommendedName>
</protein>
<organism evidence="5 6">
    <name type="scientific">Tulasnella calospora MUT 4182</name>
    <dbReference type="NCBI Taxonomy" id="1051891"/>
    <lineage>
        <taxon>Eukaryota</taxon>
        <taxon>Fungi</taxon>
        <taxon>Dikarya</taxon>
        <taxon>Basidiomycota</taxon>
        <taxon>Agaricomycotina</taxon>
        <taxon>Agaricomycetes</taxon>
        <taxon>Cantharellales</taxon>
        <taxon>Tulasnellaceae</taxon>
        <taxon>Tulasnella</taxon>
    </lineage>
</organism>
<reference evidence="6" key="2">
    <citation type="submission" date="2015-01" db="EMBL/GenBank/DDBJ databases">
        <title>Evolutionary Origins and Diversification of the Mycorrhizal Mutualists.</title>
        <authorList>
            <consortium name="DOE Joint Genome Institute"/>
            <consortium name="Mycorrhizal Genomics Consortium"/>
            <person name="Kohler A."/>
            <person name="Kuo A."/>
            <person name="Nagy L.G."/>
            <person name="Floudas D."/>
            <person name="Copeland A."/>
            <person name="Barry K.W."/>
            <person name="Cichocki N."/>
            <person name="Veneault-Fourrey C."/>
            <person name="LaButti K."/>
            <person name="Lindquist E.A."/>
            <person name="Lipzen A."/>
            <person name="Lundell T."/>
            <person name="Morin E."/>
            <person name="Murat C."/>
            <person name="Riley R."/>
            <person name="Ohm R."/>
            <person name="Sun H."/>
            <person name="Tunlid A."/>
            <person name="Henrissat B."/>
            <person name="Grigoriev I.V."/>
            <person name="Hibbett D.S."/>
            <person name="Martin F."/>
        </authorList>
    </citation>
    <scope>NUCLEOTIDE SEQUENCE [LARGE SCALE GENOMIC DNA]</scope>
    <source>
        <strain evidence="6">MUT 4182</strain>
    </source>
</reference>
<dbReference type="CDD" id="cd18793">
    <property type="entry name" value="SF2_C_SNF"/>
    <property type="match status" value="1"/>
</dbReference>
<feature type="non-terminal residue" evidence="5">
    <location>
        <position position="1"/>
    </location>
</feature>
<feature type="non-terminal residue" evidence="5">
    <location>
        <position position="88"/>
    </location>
</feature>
<dbReference type="Pfam" id="PF00271">
    <property type="entry name" value="Helicase_C"/>
    <property type="match status" value="1"/>
</dbReference>
<evidence type="ECO:0000313" key="5">
    <source>
        <dbReference type="EMBL" id="KIO20074.1"/>
    </source>
</evidence>
<dbReference type="InterPro" id="IPR049730">
    <property type="entry name" value="SNF2/RAD54-like_C"/>
</dbReference>
<dbReference type="AlphaFoldDB" id="A0A0C3Q8I8"/>
<dbReference type="Proteomes" id="UP000054248">
    <property type="component" value="Unassembled WGS sequence"/>
</dbReference>
<keyword evidence="6" id="KW-1185">Reference proteome</keyword>
<feature type="domain" description="Helicase C-terminal" evidence="4">
    <location>
        <begin position="1"/>
        <end position="68"/>
    </location>
</feature>
<dbReference type="InterPro" id="IPR050628">
    <property type="entry name" value="SNF2_RAD54_helicase_TF"/>
</dbReference>
<dbReference type="GO" id="GO:0008094">
    <property type="term" value="F:ATP-dependent activity, acting on DNA"/>
    <property type="evidence" value="ECO:0007669"/>
    <property type="project" value="TreeGrafter"/>
</dbReference>
<accession>A0A0C3Q8I8</accession>
<evidence type="ECO:0000256" key="3">
    <source>
        <dbReference type="ARBA" id="ARBA00022840"/>
    </source>
</evidence>
<evidence type="ECO:0000256" key="1">
    <source>
        <dbReference type="ARBA" id="ARBA00022741"/>
    </source>
</evidence>
<dbReference type="Gene3D" id="3.40.50.300">
    <property type="entry name" value="P-loop containing nucleotide triphosphate hydrolases"/>
    <property type="match status" value="1"/>
</dbReference>
<keyword evidence="1" id="KW-0547">Nucleotide-binding</keyword>
<proteinExistence type="predicted"/>
<dbReference type="GO" id="GO:0005634">
    <property type="term" value="C:nucleus"/>
    <property type="evidence" value="ECO:0007669"/>
    <property type="project" value="TreeGrafter"/>
</dbReference>
<reference evidence="5 6" key="1">
    <citation type="submission" date="2014-04" db="EMBL/GenBank/DDBJ databases">
        <authorList>
            <consortium name="DOE Joint Genome Institute"/>
            <person name="Kuo A."/>
            <person name="Girlanda M."/>
            <person name="Perotto S."/>
            <person name="Kohler A."/>
            <person name="Nagy L.G."/>
            <person name="Floudas D."/>
            <person name="Copeland A."/>
            <person name="Barry K.W."/>
            <person name="Cichocki N."/>
            <person name="Veneault-Fourrey C."/>
            <person name="LaButti K."/>
            <person name="Lindquist E.A."/>
            <person name="Lipzen A."/>
            <person name="Lundell T."/>
            <person name="Morin E."/>
            <person name="Murat C."/>
            <person name="Sun H."/>
            <person name="Tunlid A."/>
            <person name="Henrissat B."/>
            <person name="Grigoriev I.V."/>
            <person name="Hibbett D.S."/>
            <person name="Martin F."/>
            <person name="Nordberg H.P."/>
            <person name="Cantor M.N."/>
            <person name="Hua S.X."/>
        </authorList>
    </citation>
    <scope>NUCLEOTIDE SEQUENCE [LARGE SCALE GENOMIC DNA]</scope>
    <source>
        <strain evidence="5 6">MUT 4182</strain>
    </source>
</reference>
<evidence type="ECO:0000256" key="2">
    <source>
        <dbReference type="ARBA" id="ARBA00022801"/>
    </source>
</evidence>
<sequence>DGKTSQTQRLNVLWSLKTNAHITIALVSLRAGGFVGLNLNFCNYAIMFNPWWNPVVEDQAFDRLHRIGQDRDVKFYKFIMPDTIEVRI</sequence>
<dbReference type="PANTHER" id="PTHR45626">
    <property type="entry name" value="TRANSCRIPTION TERMINATION FACTOR 2-RELATED"/>
    <property type="match status" value="1"/>
</dbReference>
<dbReference type="STRING" id="1051891.A0A0C3Q8I8"/>
<gene>
    <name evidence="5" type="ORF">M407DRAFT_57701</name>
</gene>
<dbReference type="OrthoDB" id="448448at2759"/>
<dbReference type="GO" id="GO:0016787">
    <property type="term" value="F:hydrolase activity"/>
    <property type="evidence" value="ECO:0007669"/>
    <property type="project" value="UniProtKB-KW"/>
</dbReference>
<evidence type="ECO:0000313" key="6">
    <source>
        <dbReference type="Proteomes" id="UP000054248"/>
    </source>
</evidence>
<dbReference type="InterPro" id="IPR027417">
    <property type="entry name" value="P-loop_NTPase"/>
</dbReference>
<dbReference type="SUPFAM" id="SSF52540">
    <property type="entry name" value="P-loop containing nucleoside triphosphate hydrolases"/>
    <property type="match status" value="1"/>
</dbReference>
<keyword evidence="2" id="KW-0378">Hydrolase</keyword>
<dbReference type="InterPro" id="IPR001650">
    <property type="entry name" value="Helicase_C-like"/>
</dbReference>
<evidence type="ECO:0000259" key="4">
    <source>
        <dbReference type="Pfam" id="PF00271"/>
    </source>
</evidence>
<dbReference type="GO" id="GO:0005524">
    <property type="term" value="F:ATP binding"/>
    <property type="evidence" value="ECO:0007669"/>
    <property type="project" value="UniProtKB-KW"/>
</dbReference>
<name>A0A0C3Q8I8_9AGAM</name>
<dbReference type="HOGENOM" id="CLU_000315_30_3_1"/>